<proteinExistence type="predicted"/>
<dbReference type="Gene3D" id="3.40.50.300">
    <property type="entry name" value="P-loop containing nucleotide triphosphate hydrolases"/>
    <property type="match status" value="1"/>
</dbReference>
<dbReference type="RefSeq" id="XP_001589178.1">
    <property type="nucleotide sequence ID" value="XM_001589128.1"/>
</dbReference>
<protein>
    <recommendedName>
        <fullName evidence="4">Zona occludens toxin N-terminal domain-containing protein</fullName>
    </recommendedName>
</protein>
<dbReference type="InterPro" id="IPR027417">
    <property type="entry name" value="P-loop_NTPase"/>
</dbReference>
<dbReference type="KEGG" id="ssl:SS1G_09811"/>
<evidence type="ECO:0000313" key="2">
    <source>
        <dbReference type="EMBL" id="APA05392.1"/>
    </source>
</evidence>
<dbReference type="EMBL" id="CP017814">
    <property type="protein sequence ID" value="APA05392.1"/>
    <property type="molecule type" value="Genomic_DNA"/>
</dbReference>
<dbReference type="PANTHER" id="PTHR13884:SF16">
    <property type="entry name" value="AAA+ ATPASE DOMAIN-CONTAINING PROTEIN-RELATED"/>
    <property type="match status" value="1"/>
</dbReference>
<sequence>MHKLLIDHLNLQIEHEQEEFQEAQAAPIFTVPVFEHIEKELTDSSESRFPQYGLLGGLSEKLSEKTTVSNNGQDPRIFFNIASPSSTFVCGSQGSGKSHTLSCLLENCLFSSKASKLVNPLTGLVFHYDTFISDAGGSPCEAAFLSSNPDITVRVLCSPANIRIIQRVYHGLNVQIEPLCINESDLNTKRMLDLMAVSQDDGPMPLYLHIVNRILRDMRIEQQEANTTFDYQSFKLRLMDTGMTPAQLGPLSQRLDTLESFMPKAQTGAEQSYMRRGGFRGKGKERGKAAGKTGNDWTPEPGRLTIVDLSCPCITSEGACSLFNICLSIFLEQNLDVGRVIALDEAHKYMNTSAEASTLTNTLLSTVRLQRHLGARVIISTQEPTISPSLLDLSSIVIVHRFTSPEWLNSLKRHLAGATSNLLDGENADSDGLASSRGNGDGAKRLFAEIVKLRVGEALLFSPSAMIDVEVGSNGKVAMKRLGDGFLKIRVRIRLTADGGKSIVAT</sequence>
<dbReference type="VEuPathDB" id="FungiDB:sscle_01g001620"/>
<dbReference type="Proteomes" id="UP000177798">
    <property type="component" value="Chromosome 1"/>
</dbReference>
<dbReference type="SUPFAM" id="SSF52540">
    <property type="entry name" value="P-loop containing nucleoside triphosphate hydrolases"/>
    <property type="match status" value="1"/>
</dbReference>
<feature type="region of interest" description="Disordered" evidence="1">
    <location>
        <begin position="276"/>
        <end position="297"/>
    </location>
</feature>
<evidence type="ECO:0008006" key="4">
    <source>
        <dbReference type="Google" id="ProtNLM"/>
    </source>
</evidence>
<organism evidence="2 3">
    <name type="scientific">Sclerotinia sclerotiorum (strain ATCC 18683 / 1980 / Ss-1)</name>
    <name type="common">White mold</name>
    <name type="synonym">Whetzelinia sclerotiorum</name>
    <dbReference type="NCBI Taxonomy" id="665079"/>
    <lineage>
        <taxon>Eukaryota</taxon>
        <taxon>Fungi</taxon>
        <taxon>Dikarya</taxon>
        <taxon>Ascomycota</taxon>
        <taxon>Pezizomycotina</taxon>
        <taxon>Leotiomycetes</taxon>
        <taxon>Helotiales</taxon>
        <taxon>Sclerotiniaceae</taxon>
        <taxon>Sclerotinia</taxon>
    </lineage>
</organism>
<dbReference type="OMA" id="LNTKRMM"/>
<gene>
    <name evidence="2" type="ORF">sscle_01g001620</name>
</gene>
<evidence type="ECO:0000256" key="1">
    <source>
        <dbReference type="SAM" id="MobiDB-lite"/>
    </source>
</evidence>
<accession>A0A1D9PS95</accession>
<dbReference type="AlphaFoldDB" id="A0A1D9PS95"/>
<name>A0A1D9PS95_SCLS1</name>
<dbReference type="OrthoDB" id="2316594at2759"/>
<dbReference type="InterPro" id="IPR053236">
    <property type="entry name" value="Cornifin"/>
</dbReference>
<dbReference type="PANTHER" id="PTHR13884">
    <property type="entry name" value="DUF853 DOMAIN-CONTAINING PROTEIN"/>
    <property type="match status" value="1"/>
</dbReference>
<evidence type="ECO:0000313" key="3">
    <source>
        <dbReference type="Proteomes" id="UP000177798"/>
    </source>
</evidence>
<reference evidence="3" key="1">
    <citation type="journal article" date="2017" name="Genome Biol. Evol.">
        <title>The complete genome sequence of the phytopathogenic fungus Sclerotinia sclerotiorum reveals insights into the genome architecture of broad host range pathogens.</title>
        <authorList>
            <person name="Derbyshire M."/>
            <person name="Denton-Giles M."/>
            <person name="Hegedus D."/>
            <person name="Seifbarghy S."/>
            <person name="Rollins J."/>
            <person name="van Kan J."/>
            <person name="Seidl M.F."/>
            <person name="Faino L."/>
            <person name="Mbengue M."/>
            <person name="Navaud O."/>
            <person name="Raffaele S."/>
            <person name="Hammond-Kosack K."/>
            <person name="Heard S."/>
            <person name="Oliver R."/>
        </authorList>
    </citation>
    <scope>NUCLEOTIDE SEQUENCE [LARGE SCALE GENOMIC DNA]</scope>
    <source>
        <strain evidence="3">ATCC 18683 / 1980 / Ss-1</strain>
    </source>
</reference>